<evidence type="ECO:0000313" key="1">
    <source>
        <dbReference type="EMBL" id="CAB0019803.1"/>
    </source>
</evidence>
<gene>
    <name evidence="1" type="ORF">NTEN_LOCUS23469</name>
</gene>
<sequence>MLAVVYSEQIAIPCGLFDTFHPRENSPKIHGKRTVPHHLSKIMTTPATGDRPYLFDQHAARHVCVTGPKPNSRRRAGVRAALFAFKNDFLLGLPKIEAPEDGRMAEGARANKSVESYQYNIISIPESKKGESASFLNSRFALHALWYRYV</sequence>
<evidence type="ECO:0000313" key="2">
    <source>
        <dbReference type="Proteomes" id="UP000479000"/>
    </source>
</evidence>
<accession>A0A6H5HPC0</accession>
<feature type="non-terminal residue" evidence="1">
    <location>
        <position position="150"/>
    </location>
</feature>
<feature type="non-terminal residue" evidence="1">
    <location>
        <position position="1"/>
    </location>
</feature>
<reference evidence="1 2" key="1">
    <citation type="submission" date="2020-02" db="EMBL/GenBank/DDBJ databases">
        <authorList>
            <person name="Ferguson B K."/>
        </authorList>
    </citation>
    <scope>NUCLEOTIDE SEQUENCE [LARGE SCALE GENOMIC DNA]</scope>
</reference>
<dbReference type="EMBL" id="CADCXU010034581">
    <property type="protein sequence ID" value="CAB0019803.1"/>
    <property type="molecule type" value="Genomic_DNA"/>
</dbReference>
<organism evidence="1 2">
    <name type="scientific">Nesidiocoris tenuis</name>
    <dbReference type="NCBI Taxonomy" id="355587"/>
    <lineage>
        <taxon>Eukaryota</taxon>
        <taxon>Metazoa</taxon>
        <taxon>Ecdysozoa</taxon>
        <taxon>Arthropoda</taxon>
        <taxon>Hexapoda</taxon>
        <taxon>Insecta</taxon>
        <taxon>Pterygota</taxon>
        <taxon>Neoptera</taxon>
        <taxon>Paraneoptera</taxon>
        <taxon>Hemiptera</taxon>
        <taxon>Heteroptera</taxon>
        <taxon>Panheteroptera</taxon>
        <taxon>Cimicomorpha</taxon>
        <taxon>Miridae</taxon>
        <taxon>Dicyphina</taxon>
        <taxon>Nesidiocoris</taxon>
    </lineage>
</organism>
<dbReference type="Proteomes" id="UP000479000">
    <property type="component" value="Unassembled WGS sequence"/>
</dbReference>
<name>A0A6H5HPC0_9HEMI</name>
<dbReference type="AlphaFoldDB" id="A0A6H5HPC0"/>
<protein>
    <submittedName>
        <fullName evidence="1">Uncharacterized protein</fullName>
    </submittedName>
</protein>
<keyword evidence="2" id="KW-1185">Reference proteome</keyword>
<proteinExistence type="predicted"/>